<dbReference type="Proteomes" id="UP000799424">
    <property type="component" value="Unassembled WGS sequence"/>
</dbReference>
<feature type="region of interest" description="Disordered" evidence="1">
    <location>
        <begin position="224"/>
        <end position="265"/>
    </location>
</feature>
<protein>
    <recommendedName>
        <fullName evidence="4">BTB domain-containing protein</fullName>
    </recommendedName>
</protein>
<organism evidence="2 3">
    <name type="scientific">Ophiobolus disseminans</name>
    <dbReference type="NCBI Taxonomy" id="1469910"/>
    <lineage>
        <taxon>Eukaryota</taxon>
        <taxon>Fungi</taxon>
        <taxon>Dikarya</taxon>
        <taxon>Ascomycota</taxon>
        <taxon>Pezizomycotina</taxon>
        <taxon>Dothideomycetes</taxon>
        <taxon>Pleosporomycetidae</taxon>
        <taxon>Pleosporales</taxon>
        <taxon>Pleosporineae</taxon>
        <taxon>Phaeosphaeriaceae</taxon>
        <taxon>Ophiobolus</taxon>
    </lineage>
</organism>
<dbReference type="InterPro" id="IPR011333">
    <property type="entry name" value="SKP1/BTB/POZ_sf"/>
</dbReference>
<dbReference type="EMBL" id="MU006236">
    <property type="protein sequence ID" value="KAF2821894.1"/>
    <property type="molecule type" value="Genomic_DNA"/>
</dbReference>
<name>A0A6A6ZND3_9PLEO</name>
<proteinExistence type="predicted"/>
<evidence type="ECO:0000256" key="1">
    <source>
        <dbReference type="SAM" id="MobiDB-lite"/>
    </source>
</evidence>
<reference evidence="2" key="1">
    <citation type="journal article" date="2020" name="Stud. Mycol.">
        <title>101 Dothideomycetes genomes: a test case for predicting lifestyles and emergence of pathogens.</title>
        <authorList>
            <person name="Haridas S."/>
            <person name="Albert R."/>
            <person name="Binder M."/>
            <person name="Bloem J."/>
            <person name="Labutti K."/>
            <person name="Salamov A."/>
            <person name="Andreopoulos B."/>
            <person name="Baker S."/>
            <person name="Barry K."/>
            <person name="Bills G."/>
            <person name="Bluhm B."/>
            <person name="Cannon C."/>
            <person name="Castanera R."/>
            <person name="Culley D."/>
            <person name="Daum C."/>
            <person name="Ezra D."/>
            <person name="Gonzalez J."/>
            <person name="Henrissat B."/>
            <person name="Kuo A."/>
            <person name="Liang C."/>
            <person name="Lipzen A."/>
            <person name="Lutzoni F."/>
            <person name="Magnuson J."/>
            <person name="Mondo S."/>
            <person name="Nolan M."/>
            <person name="Ohm R."/>
            <person name="Pangilinan J."/>
            <person name="Park H.-J."/>
            <person name="Ramirez L."/>
            <person name="Alfaro M."/>
            <person name="Sun H."/>
            <person name="Tritt A."/>
            <person name="Yoshinaga Y."/>
            <person name="Zwiers L.-H."/>
            <person name="Turgeon B."/>
            <person name="Goodwin S."/>
            <person name="Spatafora J."/>
            <person name="Crous P."/>
            <person name="Grigoriev I."/>
        </authorList>
    </citation>
    <scope>NUCLEOTIDE SEQUENCE</scope>
    <source>
        <strain evidence="2">CBS 113818</strain>
    </source>
</reference>
<sequence>MALSMQFVRELVRTRNFSDFTFKVPIGEDHELHKVILAATSPVLGRFLLEHDKEADLFELFVDSSAEQIKHADDFTKLALCAGMSDVFAFCYLGDYKNSHRDGSSDFDVRVMSHLLTHDLAHRFQIGGLVELTSCHFKKAFLWYCANSTSEDVKVALQECSAPNFVKDSGLTGHALNLLHDTALAAFANQVGAYKTNGRFREALELMEAVPLATAELYSRRSIQAADAEGSQEGDEEEDEYVEVEGDEDREEVLQEDGTARSGTQ</sequence>
<gene>
    <name evidence="2" type="ORF">CC86DRAFT_470527</name>
</gene>
<dbReference type="AlphaFoldDB" id="A0A6A6ZND3"/>
<feature type="compositionally biased region" description="Acidic residues" evidence="1">
    <location>
        <begin position="230"/>
        <end position="255"/>
    </location>
</feature>
<dbReference type="OrthoDB" id="3796768at2759"/>
<dbReference type="Gene3D" id="3.30.710.10">
    <property type="entry name" value="Potassium Channel Kv1.1, Chain A"/>
    <property type="match status" value="1"/>
</dbReference>
<accession>A0A6A6ZND3</accession>
<evidence type="ECO:0000313" key="2">
    <source>
        <dbReference type="EMBL" id="KAF2821894.1"/>
    </source>
</evidence>
<evidence type="ECO:0008006" key="4">
    <source>
        <dbReference type="Google" id="ProtNLM"/>
    </source>
</evidence>
<evidence type="ECO:0000313" key="3">
    <source>
        <dbReference type="Proteomes" id="UP000799424"/>
    </source>
</evidence>
<keyword evidence="3" id="KW-1185">Reference proteome</keyword>